<protein>
    <submittedName>
        <fullName evidence="1">Uncharacterized protein</fullName>
    </submittedName>
</protein>
<dbReference type="HOGENOM" id="CLU_3279407_0_0_1"/>
<proteinExistence type="predicted"/>
<reference evidence="1" key="1">
    <citation type="submission" date="2013-03" db="EMBL/GenBank/DDBJ databases">
        <title>The Genome Sequence of Cladophialophora carrionii CBS 160.54.</title>
        <authorList>
            <consortium name="The Broad Institute Genomics Platform"/>
            <person name="Cuomo C."/>
            <person name="de Hoog S."/>
            <person name="Gorbushina A."/>
            <person name="Walker B."/>
            <person name="Young S.K."/>
            <person name="Zeng Q."/>
            <person name="Gargeya S."/>
            <person name="Fitzgerald M."/>
            <person name="Haas B."/>
            <person name="Abouelleil A."/>
            <person name="Allen A.W."/>
            <person name="Alvarado L."/>
            <person name="Arachchi H.M."/>
            <person name="Berlin A.M."/>
            <person name="Chapman S.B."/>
            <person name="Gainer-Dewar J."/>
            <person name="Goldberg J."/>
            <person name="Griggs A."/>
            <person name="Gujja S."/>
            <person name="Hansen M."/>
            <person name="Howarth C."/>
            <person name="Imamovic A."/>
            <person name="Ireland A."/>
            <person name="Larimer J."/>
            <person name="McCowan C."/>
            <person name="Murphy C."/>
            <person name="Pearson M."/>
            <person name="Poon T.W."/>
            <person name="Priest M."/>
            <person name="Roberts A."/>
            <person name="Saif S."/>
            <person name="Shea T."/>
            <person name="Sisk P."/>
            <person name="Sykes S."/>
            <person name="Wortman J."/>
            <person name="Nusbaum C."/>
            <person name="Birren B."/>
        </authorList>
    </citation>
    <scope>NUCLEOTIDE SEQUENCE [LARGE SCALE GENOMIC DNA]</scope>
    <source>
        <strain evidence="1">CBS 160.54</strain>
    </source>
</reference>
<dbReference type="Proteomes" id="UP000030678">
    <property type="component" value="Unassembled WGS sequence"/>
</dbReference>
<dbReference type="EMBL" id="KI635850">
    <property type="protein sequence ID" value="ETI27250.1"/>
    <property type="molecule type" value="Genomic_DNA"/>
</dbReference>
<gene>
    <name evidence="1" type="ORF">G647_09933</name>
</gene>
<accession>V9DK61</accession>
<dbReference type="GeneID" id="19988426"/>
<organism evidence="1">
    <name type="scientific">Cladophialophora carrionii CBS 160.54</name>
    <dbReference type="NCBI Taxonomy" id="1279043"/>
    <lineage>
        <taxon>Eukaryota</taxon>
        <taxon>Fungi</taxon>
        <taxon>Dikarya</taxon>
        <taxon>Ascomycota</taxon>
        <taxon>Pezizomycotina</taxon>
        <taxon>Eurotiomycetes</taxon>
        <taxon>Chaetothyriomycetidae</taxon>
        <taxon>Chaetothyriales</taxon>
        <taxon>Herpotrichiellaceae</taxon>
        <taxon>Cladophialophora</taxon>
    </lineage>
</organism>
<dbReference type="AlphaFoldDB" id="V9DK61"/>
<dbReference type="VEuPathDB" id="FungiDB:G647_09933"/>
<name>V9DK61_9EURO</name>
<sequence>MYRGRQPRGSSMARCSFEHPTVSKCLWLWPRSNLWRHSSTS</sequence>
<evidence type="ECO:0000313" key="1">
    <source>
        <dbReference type="EMBL" id="ETI27250.1"/>
    </source>
</evidence>
<dbReference type="RefSeq" id="XP_008724147.1">
    <property type="nucleotide sequence ID" value="XM_008725925.1"/>
</dbReference>